<evidence type="ECO:0000313" key="2">
    <source>
        <dbReference type="Proteomes" id="UP001159427"/>
    </source>
</evidence>
<reference evidence="1 2" key="1">
    <citation type="submission" date="2022-05" db="EMBL/GenBank/DDBJ databases">
        <authorList>
            <consortium name="Genoscope - CEA"/>
            <person name="William W."/>
        </authorList>
    </citation>
    <scope>NUCLEOTIDE SEQUENCE [LARGE SCALE GENOMIC DNA]</scope>
</reference>
<keyword evidence="2" id="KW-1185">Reference proteome</keyword>
<gene>
    <name evidence="1" type="ORF">PEVE_00001704</name>
</gene>
<dbReference type="EMBL" id="CALNXI010001099">
    <property type="protein sequence ID" value="CAH3155447.1"/>
    <property type="molecule type" value="Genomic_DNA"/>
</dbReference>
<accession>A0ABN8Q2T8</accession>
<comment type="caution">
    <text evidence="1">The sequence shown here is derived from an EMBL/GenBank/DDBJ whole genome shotgun (WGS) entry which is preliminary data.</text>
</comment>
<dbReference type="Proteomes" id="UP001159427">
    <property type="component" value="Unassembled WGS sequence"/>
</dbReference>
<name>A0ABN8Q2T8_9CNID</name>
<proteinExistence type="predicted"/>
<protein>
    <submittedName>
        <fullName evidence="1">Uncharacterized protein</fullName>
    </submittedName>
</protein>
<evidence type="ECO:0000313" key="1">
    <source>
        <dbReference type="EMBL" id="CAH3155447.1"/>
    </source>
</evidence>
<sequence length="168" mass="18514">MVQQMRVVRDAGLSVADPGSVNAVNANTRGNSCEFCGREHDLAKRENCPAFGRSCNKCGKKNHFANLCFGHAPKPTTRTHPVYCFEDELSDEVFRVEEISAVTLDDSQLVTLRLESGNYLRFQPHTGAQCNVVPLHLFKKATNDVGLCNVTPVHTSIISYGVLQFLSS</sequence>
<organism evidence="1 2">
    <name type="scientific">Porites evermanni</name>
    <dbReference type="NCBI Taxonomy" id="104178"/>
    <lineage>
        <taxon>Eukaryota</taxon>
        <taxon>Metazoa</taxon>
        <taxon>Cnidaria</taxon>
        <taxon>Anthozoa</taxon>
        <taxon>Hexacorallia</taxon>
        <taxon>Scleractinia</taxon>
        <taxon>Fungiina</taxon>
        <taxon>Poritidae</taxon>
        <taxon>Porites</taxon>
    </lineage>
</organism>